<comment type="caution">
    <text evidence="1">The sequence shown here is derived from an EMBL/GenBank/DDBJ whole genome shotgun (WGS) entry which is preliminary data.</text>
</comment>
<keyword evidence="2" id="KW-1185">Reference proteome</keyword>
<name>A0ABV4NSH1_9GAMM</name>
<protein>
    <submittedName>
        <fullName evidence="1">Uncharacterized protein</fullName>
    </submittedName>
</protein>
<organism evidence="1 2">
    <name type="scientific">Microbulbifer echini</name>
    <dbReference type="NCBI Taxonomy" id="1529067"/>
    <lineage>
        <taxon>Bacteria</taxon>
        <taxon>Pseudomonadati</taxon>
        <taxon>Pseudomonadota</taxon>
        <taxon>Gammaproteobacteria</taxon>
        <taxon>Cellvibrionales</taxon>
        <taxon>Microbulbiferaceae</taxon>
        <taxon>Microbulbifer</taxon>
    </lineage>
</organism>
<reference evidence="1 2" key="1">
    <citation type="submission" date="2024-08" db="EMBL/GenBank/DDBJ databases">
        <authorList>
            <person name="Ishaq N."/>
        </authorList>
    </citation>
    <scope>NUCLEOTIDE SEQUENCE [LARGE SCALE GENOMIC DNA]</scope>
    <source>
        <strain evidence="1 2">JCM 30400</strain>
    </source>
</reference>
<dbReference type="RefSeq" id="WP_371844371.1">
    <property type="nucleotide sequence ID" value="NZ_JBGMEL010000016.1"/>
</dbReference>
<dbReference type="EMBL" id="JBGMEL010000016">
    <property type="protein sequence ID" value="MFA0791944.1"/>
    <property type="molecule type" value="Genomic_DNA"/>
</dbReference>
<proteinExistence type="predicted"/>
<evidence type="ECO:0000313" key="1">
    <source>
        <dbReference type="EMBL" id="MFA0791944.1"/>
    </source>
</evidence>
<sequence>MKKIPPETGGKLRSYVARNPLLGKGGAHVKAKSGVRFAGKQKMLKEVRECRRSRDIPPLAIEHVSLALPFFTCH</sequence>
<accession>A0ABV4NSH1</accession>
<dbReference type="Proteomes" id="UP001569414">
    <property type="component" value="Unassembled WGS sequence"/>
</dbReference>
<gene>
    <name evidence="1" type="ORF">ACCI51_15450</name>
</gene>
<evidence type="ECO:0000313" key="2">
    <source>
        <dbReference type="Proteomes" id="UP001569414"/>
    </source>
</evidence>